<sequence length="96" mass="10417">MATAQMHYNQGADLLTYLVDPSVFNVHNGYVEALQGSQCFLSLSIEIQLLTTVASGPGLGIEVDEALVREAASKHASEKAWRNVVWTGPDGALQEW</sequence>
<evidence type="ECO:0000313" key="1">
    <source>
        <dbReference type="EMBL" id="PIL23110.1"/>
    </source>
</evidence>
<protein>
    <recommendedName>
        <fullName evidence="3">Enolase C-terminal domain-containing protein</fullName>
    </recommendedName>
</protein>
<evidence type="ECO:0000313" key="2">
    <source>
        <dbReference type="Proteomes" id="UP000230002"/>
    </source>
</evidence>
<dbReference type="AlphaFoldDB" id="A0A2G8RNN7"/>
<comment type="caution">
    <text evidence="1">The sequence shown here is derived from an EMBL/GenBank/DDBJ whole genome shotgun (WGS) entry which is preliminary data.</text>
</comment>
<organism evidence="1 2">
    <name type="scientific">Ganoderma sinense ZZ0214-1</name>
    <dbReference type="NCBI Taxonomy" id="1077348"/>
    <lineage>
        <taxon>Eukaryota</taxon>
        <taxon>Fungi</taxon>
        <taxon>Dikarya</taxon>
        <taxon>Basidiomycota</taxon>
        <taxon>Agaricomycotina</taxon>
        <taxon>Agaricomycetes</taxon>
        <taxon>Polyporales</taxon>
        <taxon>Polyporaceae</taxon>
        <taxon>Ganoderma</taxon>
    </lineage>
</organism>
<dbReference type="Proteomes" id="UP000230002">
    <property type="component" value="Unassembled WGS sequence"/>
</dbReference>
<gene>
    <name evidence="1" type="ORF">GSI_14419</name>
</gene>
<name>A0A2G8RNN7_9APHY</name>
<accession>A0A2G8RNN7</accession>
<dbReference type="OrthoDB" id="2579025at2759"/>
<keyword evidence="2" id="KW-1185">Reference proteome</keyword>
<proteinExistence type="predicted"/>
<dbReference type="STRING" id="1077348.A0A2G8RNN7"/>
<evidence type="ECO:0008006" key="3">
    <source>
        <dbReference type="Google" id="ProtNLM"/>
    </source>
</evidence>
<reference evidence="1 2" key="1">
    <citation type="journal article" date="2015" name="Sci. Rep.">
        <title>Chromosome-level genome map provides insights into diverse defense mechanisms in the medicinal fungus Ganoderma sinense.</title>
        <authorList>
            <person name="Zhu Y."/>
            <person name="Xu J."/>
            <person name="Sun C."/>
            <person name="Zhou S."/>
            <person name="Xu H."/>
            <person name="Nelson D.R."/>
            <person name="Qian J."/>
            <person name="Song J."/>
            <person name="Luo H."/>
            <person name="Xiang L."/>
            <person name="Li Y."/>
            <person name="Xu Z."/>
            <person name="Ji A."/>
            <person name="Wang L."/>
            <person name="Lu S."/>
            <person name="Hayward A."/>
            <person name="Sun W."/>
            <person name="Li X."/>
            <person name="Schwartz D.C."/>
            <person name="Wang Y."/>
            <person name="Chen S."/>
        </authorList>
    </citation>
    <scope>NUCLEOTIDE SEQUENCE [LARGE SCALE GENOMIC DNA]</scope>
    <source>
        <strain evidence="1 2">ZZ0214-1</strain>
    </source>
</reference>
<dbReference type="EMBL" id="AYKW01000068">
    <property type="protein sequence ID" value="PIL23110.1"/>
    <property type="molecule type" value="Genomic_DNA"/>
</dbReference>